<dbReference type="Proteomes" id="UP000247811">
    <property type="component" value="Unassembled WGS sequence"/>
</dbReference>
<sequence>MTAFQRFCSTAMNRANSAGVLPTAIAASCDRRSMAAGLSPKAMRLVAFEGGGEALEALAGRHVQVVAGDVAEVAGLLEAGRPLRVLAVLAAQRLPGRWARVPTAREQGYDIRWPILRGLYVGAGVPDELVRRWQDLMLPALSTPASVAAREPLGLQASLVSGPALELLVARQMDEYRRMARDIGLPPLPAGR</sequence>
<dbReference type="OrthoDB" id="9780943at2"/>
<dbReference type="EMBL" id="QJJS01000007">
    <property type="protein sequence ID" value="PXW96142.1"/>
    <property type="molecule type" value="Genomic_DNA"/>
</dbReference>
<dbReference type="PANTHER" id="PTHR42928:SF3">
    <property type="entry name" value="UPF0065 PROTEIN YFLP"/>
    <property type="match status" value="1"/>
</dbReference>
<name>A0A318H364_9BURK</name>
<dbReference type="PROSITE" id="PS51257">
    <property type="entry name" value="PROKAR_LIPOPROTEIN"/>
    <property type="match status" value="1"/>
</dbReference>
<dbReference type="InterPro" id="IPR005064">
    <property type="entry name" value="BUG"/>
</dbReference>
<evidence type="ECO:0000313" key="2">
    <source>
        <dbReference type="EMBL" id="PXW96142.1"/>
    </source>
</evidence>
<protein>
    <submittedName>
        <fullName evidence="2">Tripartite tricarboxylate transporter family receptor</fullName>
    </submittedName>
</protein>
<evidence type="ECO:0000256" key="1">
    <source>
        <dbReference type="ARBA" id="ARBA00006987"/>
    </source>
</evidence>
<comment type="caution">
    <text evidence="2">The sequence shown here is derived from an EMBL/GenBank/DDBJ whole genome shotgun (WGS) entry which is preliminary data.</text>
</comment>
<dbReference type="Gene3D" id="3.40.190.10">
    <property type="entry name" value="Periplasmic binding protein-like II"/>
    <property type="match status" value="1"/>
</dbReference>
<proteinExistence type="inferred from homology"/>
<keyword evidence="2" id="KW-0675">Receptor</keyword>
<accession>A0A318H364</accession>
<reference evidence="2 3" key="1">
    <citation type="submission" date="2018-05" db="EMBL/GenBank/DDBJ databases">
        <title>Genomic Encyclopedia of Type Strains, Phase IV (KMG-IV): sequencing the most valuable type-strain genomes for metagenomic binning, comparative biology and taxonomic classification.</title>
        <authorList>
            <person name="Goeker M."/>
        </authorList>
    </citation>
    <scope>NUCLEOTIDE SEQUENCE [LARGE SCALE GENOMIC DNA]</scope>
    <source>
        <strain evidence="2 3">DSM 566</strain>
    </source>
</reference>
<dbReference type="InterPro" id="IPR042100">
    <property type="entry name" value="Bug_dom1"/>
</dbReference>
<organism evidence="2 3">
    <name type="scientific">Sphaerotilus hippei</name>
    <dbReference type="NCBI Taxonomy" id="744406"/>
    <lineage>
        <taxon>Bacteria</taxon>
        <taxon>Pseudomonadati</taxon>
        <taxon>Pseudomonadota</taxon>
        <taxon>Betaproteobacteria</taxon>
        <taxon>Burkholderiales</taxon>
        <taxon>Sphaerotilaceae</taxon>
        <taxon>Sphaerotilus</taxon>
    </lineage>
</organism>
<comment type="similarity">
    <text evidence="1">Belongs to the UPF0065 (bug) family.</text>
</comment>
<dbReference type="AlphaFoldDB" id="A0A318H364"/>
<gene>
    <name evidence="2" type="ORF">C7444_10748</name>
</gene>
<dbReference type="Gene3D" id="3.40.190.150">
    <property type="entry name" value="Bordetella uptake gene, domain 1"/>
    <property type="match status" value="1"/>
</dbReference>
<keyword evidence="3" id="KW-1185">Reference proteome</keyword>
<dbReference type="Pfam" id="PF03401">
    <property type="entry name" value="TctC"/>
    <property type="match status" value="1"/>
</dbReference>
<dbReference type="PANTHER" id="PTHR42928">
    <property type="entry name" value="TRICARBOXYLATE-BINDING PROTEIN"/>
    <property type="match status" value="1"/>
</dbReference>
<evidence type="ECO:0000313" key="3">
    <source>
        <dbReference type="Proteomes" id="UP000247811"/>
    </source>
</evidence>